<gene>
    <name evidence="6" type="ORF">EV189_0199</name>
</gene>
<dbReference type="PANTHER" id="PTHR44757:SF2">
    <property type="entry name" value="BIOFILM ARCHITECTURE MAINTENANCE PROTEIN MBAA"/>
    <property type="match status" value="1"/>
</dbReference>
<dbReference type="EMBL" id="SGXD01000001">
    <property type="protein sequence ID" value="RZS90968.1"/>
    <property type="molecule type" value="Genomic_DNA"/>
</dbReference>
<dbReference type="InterPro" id="IPR046335">
    <property type="entry name" value="LacI/GalR-like_sensor"/>
</dbReference>
<keyword evidence="1" id="KW-0805">Transcription regulation</keyword>
<evidence type="ECO:0000259" key="5">
    <source>
        <dbReference type="PROSITE" id="PS50887"/>
    </source>
</evidence>
<name>A0A4Q7NVR3_9ACTN</name>
<dbReference type="InterPro" id="IPR001633">
    <property type="entry name" value="EAL_dom"/>
</dbReference>
<dbReference type="CDD" id="cd01948">
    <property type="entry name" value="EAL"/>
    <property type="match status" value="1"/>
</dbReference>
<dbReference type="RefSeq" id="WP_130491089.1">
    <property type="nucleotide sequence ID" value="NZ_SGXD01000001.1"/>
</dbReference>
<dbReference type="Pfam" id="PF13377">
    <property type="entry name" value="Peripla_BP_3"/>
    <property type="match status" value="1"/>
</dbReference>
<dbReference type="PANTHER" id="PTHR44757">
    <property type="entry name" value="DIGUANYLATE CYCLASE DGCP"/>
    <property type="match status" value="1"/>
</dbReference>
<feature type="domain" description="EAL" evidence="4">
    <location>
        <begin position="727"/>
        <end position="986"/>
    </location>
</feature>
<dbReference type="SUPFAM" id="SSF53822">
    <property type="entry name" value="Periplasmic binding protein-like I"/>
    <property type="match status" value="1"/>
</dbReference>
<dbReference type="Pfam" id="PF00990">
    <property type="entry name" value="GGDEF"/>
    <property type="match status" value="1"/>
</dbReference>
<dbReference type="AlphaFoldDB" id="A0A4Q7NVR3"/>
<comment type="caution">
    <text evidence="6">The sequence shown here is derived from an EMBL/GenBank/DDBJ whole genome shotgun (WGS) entry which is preliminary data.</text>
</comment>
<evidence type="ECO:0000256" key="2">
    <source>
        <dbReference type="ARBA" id="ARBA00023125"/>
    </source>
</evidence>
<evidence type="ECO:0000313" key="7">
    <source>
        <dbReference type="Proteomes" id="UP000293638"/>
    </source>
</evidence>
<dbReference type="Gene3D" id="3.20.20.450">
    <property type="entry name" value="EAL domain"/>
    <property type="match status" value="1"/>
</dbReference>
<dbReference type="InterPro" id="IPR052155">
    <property type="entry name" value="Biofilm_reg_signaling"/>
</dbReference>
<dbReference type="Pfam" id="PF00563">
    <property type="entry name" value="EAL"/>
    <property type="match status" value="1"/>
</dbReference>
<evidence type="ECO:0000256" key="3">
    <source>
        <dbReference type="ARBA" id="ARBA00023163"/>
    </source>
</evidence>
<dbReference type="OrthoDB" id="8864477at2"/>
<dbReference type="CDD" id="cd06267">
    <property type="entry name" value="PBP1_LacI_sugar_binding-like"/>
    <property type="match status" value="1"/>
</dbReference>
<organism evidence="6 7">
    <name type="scientific">Motilibacter rhizosphaerae</name>
    <dbReference type="NCBI Taxonomy" id="598652"/>
    <lineage>
        <taxon>Bacteria</taxon>
        <taxon>Bacillati</taxon>
        <taxon>Actinomycetota</taxon>
        <taxon>Actinomycetes</taxon>
        <taxon>Motilibacterales</taxon>
        <taxon>Motilibacteraceae</taxon>
        <taxon>Motilibacter</taxon>
    </lineage>
</organism>
<dbReference type="SUPFAM" id="SSF141868">
    <property type="entry name" value="EAL domain-like"/>
    <property type="match status" value="1"/>
</dbReference>
<keyword evidence="2" id="KW-0238">DNA-binding</keyword>
<accession>A0A4Q7NVR3</accession>
<proteinExistence type="predicted"/>
<dbReference type="InterPro" id="IPR043128">
    <property type="entry name" value="Rev_trsase/Diguanyl_cyclase"/>
</dbReference>
<dbReference type="InterPro" id="IPR029787">
    <property type="entry name" value="Nucleotide_cyclase"/>
</dbReference>
<evidence type="ECO:0000313" key="6">
    <source>
        <dbReference type="EMBL" id="RZS90968.1"/>
    </source>
</evidence>
<dbReference type="InterPro" id="IPR035919">
    <property type="entry name" value="EAL_sf"/>
</dbReference>
<sequence>MGRRPTVAFFTPLVAGPFFGVILRGLQRECAARGARLLAVQTLHPAVGDEFKDFPDVPGGLSSDRYDAVVSLTFALDDEHLAAVRATGKPVVMVSREVAGFPSVLADNTTGGREVVEHLLRHGHRRIAWVGSLENQDTRERHAAYEQVLREHGIEPDPRLRYEVDNLMDWGGEAAGRALLADGLPATAVVCANDNTAIGLSRALQEAGLRLPLEMAVVGFDDTARAGAQSPALASVGQPFERLGELAARLALAGLEGPLEPVTHRVPTSYVPRASCGCDGLALVGRGGSVGLAFADRLAALFPEVAPGSPAHAELGSAGTALTTALAVASEGAAPLEPAQVEQAVRHVFALRPRRETMTGLLREIQAELRDRGCPRDIADELVRELAMCLADARTSDAHEATRHLRDELRSEYDISMELLRAPHDDPSSLRWLARTRCRAGCVGLWSAPAEVGHTLHLVQSFGSLGTEARGLQRVEEFPPRTLLDLVDPEAGELAFVLPVRTATRDWGLLALVGKPELATATGRETYFQWSALLAVALEQRESQAERVRLEEQLRRRALFDELTGLPNRAYFNEQLQEAVGRAGDEPFAMLFLDLDGFKLVNDGLGHLAGDDLLTQVASRLLSCIRAGDVAARFGGDEFAVLLRDAEPEVVEAVVERLQAELARPYDVQGHPVVATAAIGIAHGAPAYTGAEQIVRDADIAMYAAKARERGSTAVFQVAMHDRAVDRLRLEGELRRAIEGSGDGSGIEVHYQPIVRLSTGRIAALEALVRWRNSAGRLVSPADFLPVAEETGLIVPLGQLVLRESWRQLLAWRAAGVADSDLSLSVNLSHREFWHRDLLDVLDAELALPGAVASRLSLEITEGVVMDNAAEAASLLGELHGRGVNLHIDDFGTGYSSLEALHSFPIDALKIDRSFVGRLHLARGREIIRAITAMGRSLGMEVIAEGIETPEQPLRLRALGCPMGQGYLFARPAPAAELAELLVTGIDTSSWAPGLRAAART</sequence>
<feature type="domain" description="GGDEF" evidence="5">
    <location>
        <begin position="586"/>
        <end position="718"/>
    </location>
</feature>
<dbReference type="Gene3D" id="3.30.70.270">
    <property type="match status" value="1"/>
</dbReference>
<protein>
    <submittedName>
        <fullName evidence="6">Diguanylate cyclase (GGDEF)-like protein</fullName>
    </submittedName>
</protein>
<dbReference type="SUPFAM" id="SSF55073">
    <property type="entry name" value="Nucleotide cyclase"/>
    <property type="match status" value="1"/>
</dbReference>
<dbReference type="NCBIfam" id="TIGR00254">
    <property type="entry name" value="GGDEF"/>
    <property type="match status" value="1"/>
</dbReference>
<dbReference type="SMART" id="SM00267">
    <property type="entry name" value="GGDEF"/>
    <property type="match status" value="1"/>
</dbReference>
<dbReference type="PROSITE" id="PS50883">
    <property type="entry name" value="EAL"/>
    <property type="match status" value="1"/>
</dbReference>
<dbReference type="GO" id="GO:0003677">
    <property type="term" value="F:DNA binding"/>
    <property type="evidence" value="ECO:0007669"/>
    <property type="project" value="UniProtKB-KW"/>
</dbReference>
<keyword evidence="7" id="KW-1185">Reference proteome</keyword>
<dbReference type="InterPro" id="IPR000160">
    <property type="entry name" value="GGDEF_dom"/>
</dbReference>
<dbReference type="CDD" id="cd01949">
    <property type="entry name" value="GGDEF"/>
    <property type="match status" value="1"/>
</dbReference>
<dbReference type="SMART" id="SM00052">
    <property type="entry name" value="EAL"/>
    <property type="match status" value="1"/>
</dbReference>
<reference evidence="6 7" key="1">
    <citation type="submission" date="2019-02" db="EMBL/GenBank/DDBJ databases">
        <title>Genomic Encyclopedia of Type Strains, Phase IV (KMG-IV): sequencing the most valuable type-strain genomes for metagenomic binning, comparative biology and taxonomic classification.</title>
        <authorList>
            <person name="Goeker M."/>
        </authorList>
    </citation>
    <scope>NUCLEOTIDE SEQUENCE [LARGE SCALE GENOMIC DNA]</scope>
    <source>
        <strain evidence="6 7">DSM 45622</strain>
    </source>
</reference>
<evidence type="ECO:0000256" key="1">
    <source>
        <dbReference type="ARBA" id="ARBA00023015"/>
    </source>
</evidence>
<evidence type="ECO:0000259" key="4">
    <source>
        <dbReference type="PROSITE" id="PS50883"/>
    </source>
</evidence>
<dbReference type="Proteomes" id="UP000293638">
    <property type="component" value="Unassembled WGS sequence"/>
</dbReference>
<dbReference type="PROSITE" id="PS50887">
    <property type="entry name" value="GGDEF"/>
    <property type="match status" value="1"/>
</dbReference>
<keyword evidence="3" id="KW-0804">Transcription</keyword>
<dbReference type="Gene3D" id="3.40.50.2300">
    <property type="match status" value="2"/>
</dbReference>
<dbReference type="InterPro" id="IPR028082">
    <property type="entry name" value="Peripla_BP_I"/>
</dbReference>